<dbReference type="Pfam" id="PF16138">
    <property type="entry name" value="DUF4846"/>
    <property type="match status" value="1"/>
</dbReference>
<organism evidence="2 3">
    <name type="scientific">Peptostreptococcus porci</name>
    <dbReference type="NCBI Taxonomy" id="2652282"/>
    <lineage>
        <taxon>Bacteria</taxon>
        <taxon>Bacillati</taxon>
        <taxon>Bacillota</taxon>
        <taxon>Clostridia</taxon>
        <taxon>Peptostreptococcales</taxon>
        <taxon>Peptostreptococcaceae</taxon>
        <taxon>Peptostreptococcus</taxon>
    </lineage>
</organism>
<evidence type="ECO:0000256" key="1">
    <source>
        <dbReference type="SAM" id="SignalP"/>
    </source>
</evidence>
<evidence type="ECO:0008006" key="4">
    <source>
        <dbReference type="Google" id="ProtNLM"/>
    </source>
</evidence>
<dbReference type="PROSITE" id="PS51257">
    <property type="entry name" value="PROKAR_LIPOPROTEIN"/>
    <property type="match status" value="1"/>
</dbReference>
<evidence type="ECO:0000313" key="2">
    <source>
        <dbReference type="EMBL" id="MST61922.1"/>
    </source>
</evidence>
<sequence>MKVFKMISLISMVSIISISVLSGCSEKNSLNSKKENDKSSISKNVETDVNTDLLNKSGMDIESRYLLPTGYKRVEANSDSFAYFLRHEKLKPYGEKSDYYNGAKKPNQGVYDSVFDVDLEGKNLLHCADACYKFIGDYLYKKGDYSKMRFKFVSGGVADFGKYTRGYRVDPETGEYFLMAEPSTNESVYKKFMTVVYAYSGTLSLVEDTFKVDIDDIEIGDMFVVGGTPGTKRVGHAIMVVDMAVNGNKKIVMLAQSYMPAQQTQILINKINKDTSPWYSIDEIKESGILKTPQWTFKLDELRRFNIQ</sequence>
<feature type="signal peptide" evidence="1">
    <location>
        <begin position="1"/>
        <end position="22"/>
    </location>
</feature>
<dbReference type="Proteomes" id="UP000440713">
    <property type="component" value="Unassembled WGS sequence"/>
</dbReference>
<name>A0A6N7XC92_9FIRM</name>
<dbReference type="InterPro" id="IPR032315">
    <property type="entry name" value="DUF4846"/>
</dbReference>
<keyword evidence="3" id="KW-1185">Reference proteome</keyword>
<comment type="caution">
    <text evidence="2">The sequence shown here is derived from an EMBL/GenBank/DDBJ whole genome shotgun (WGS) entry which is preliminary data.</text>
</comment>
<keyword evidence="1" id="KW-0732">Signal</keyword>
<gene>
    <name evidence="2" type="ORF">FYJ71_02900</name>
</gene>
<protein>
    <recommendedName>
        <fullName evidence="4">Lipoprotein</fullName>
    </recommendedName>
</protein>
<proteinExistence type="predicted"/>
<dbReference type="RefSeq" id="WP_154537296.1">
    <property type="nucleotide sequence ID" value="NZ_VUNE01000001.1"/>
</dbReference>
<dbReference type="EMBL" id="VUNE01000001">
    <property type="protein sequence ID" value="MST61922.1"/>
    <property type="molecule type" value="Genomic_DNA"/>
</dbReference>
<reference evidence="2 3" key="1">
    <citation type="submission" date="2019-08" db="EMBL/GenBank/DDBJ databases">
        <title>In-depth cultivation of the pig gut microbiome towards novel bacterial diversity and tailored functional studies.</title>
        <authorList>
            <person name="Wylensek D."/>
            <person name="Hitch T.C.A."/>
            <person name="Clavel T."/>
        </authorList>
    </citation>
    <scope>NUCLEOTIDE SEQUENCE [LARGE SCALE GENOMIC DNA]</scope>
    <source>
        <strain evidence="2 3">WCA-SAB-591-4A-A</strain>
    </source>
</reference>
<evidence type="ECO:0000313" key="3">
    <source>
        <dbReference type="Proteomes" id="UP000440713"/>
    </source>
</evidence>
<dbReference type="AlphaFoldDB" id="A0A6N7XC92"/>
<feature type="chain" id="PRO_5038886807" description="Lipoprotein" evidence="1">
    <location>
        <begin position="23"/>
        <end position="308"/>
    </location>
</feature>
<accession>A0A6N7XC92</accession>